<evidence type="ECO:0000313" key="2">
    <source>
        <dbReference type="EMBL" id="KAH6592961.1"/>
    </source>
</evidence>
<evidence type="ECO:0000313" key="3">
    <source>
        <dbReference type="Proteomes" id="UP001648503"/>
    </source>
</evidence>
<evidence type="ECO:0000256" key="1">
    <source>
        <dbReference type="SAM" id="MobiDB-lite"/>
    </source>
</evidence>
<proteinExistence type="predicted"/>
<feature type="compositionally biased region" description="Polar residues" evidence="1">
    <location>
        <begin position="49"/>
        <end position="64"/>
    </location>
</feature>
<dbReference type="EMBL" id="JAFCIX010000364">
    <property type="protein sequence ID" value="KAH6592961.1"/>
    <property type="molecule type" value="Genomic_DNA"/>
</dbReference>
<feature type="compositionally biased region" description="Polar residues" evidence="1">
    <location>
        <begin position="30"/>
        <end position="42"/>
    </location>
</feature>
<feature type="compositionally biased region" description="Basic and acidic residues" evidence="1">
    <location>
        <begin position="95"/>
        <end position="105"/>
    </location>
</feature>
<accession>A0ABQ8F689</accession>
<name>A0ABQ8F689_9FUNG</name>
<feature type="region of interest" description="Disordered" evidence="1">
    <location>
        <begin position="25"/>
        <end position="114"/>
    </location>
</feature>
<reference evidence="2 3" key="1">
    <citation type="submission" date="2021-02" db="EMBL/GenBank/DDBJ databases">
        <title>Variation within the Batrachochytrium salamandrivorans European outbreak.</title>
        <authorList>
            <person name="Kelly M."/>
            <person name="Pasmans F."/>
            <person name="Shea T.P."/>
            <person name="Munoz J.F."/>
            <person name="Carranza S."/>
            <person name="Cuomo C.A."/>
            <person name="Martel A."/>
        </authorList>
    </citation>
    <scope>NUCLEOTIDE SEQUENCE [LARGE SCALE GENOMIC DNA]</scope>
    <source>
        <strain evidence="2 3">AMFP18/2</strain>
    </source>
</reference>
<sequence>MTYRLIGMVLAGKDVVSSDMTVALPPKDNGVNNGGSLFTQKLVTGAPSLPQNNGSEDPTNNTGPSAFGANGLGNTTQGHSTQRGSGSALGGAESGKMDANRSEKVKKSRVCTVM</sequence>
<comment type="caution">
    <text evidence="2">The sequence shown here is derived from an EMBL/GenBank/DDBJ whole genome shotgun (WGS) entry which is preliminary data.</text>
</comment>
<dbReference type="Proteomes" id="UP001648503">
    <property type="component" value="Unassembled WGS sequence"/>
</dbReference>
<organism evidence="2 3">
    <name type="scientific">Batrachochytrium salamandrivorans</name>
    <dbReference type="NCBI Taxonomy" id="1357716"/>
    <lineage>
        <taxon>Eukaryota</taxon>
        <taxon>Fungi</taxon>
        <taxon>Fungi incertae sedis</taxon>
        <taxon>Chytridiomycota</taxon>
        <taxon>Chytridiomycota incertae sedis</taxon>
        <taxon>Chytridiomycetes</taxon>
        <taxon>Rhizophydiales</taxon>
        <taxon>Rhizophydiales incertae sedis</taxon>
        <taxon>Batrachochytrium</taxon>
    </lineage>
</organism>
<gene>
    <name evidence="2" type="ORF">BASA50_007688</name>
</gene>
<feature type="compositionally biased region" description="Polar residues" evidence="1">
    <location>
        <begin position="72"/>
        <end position="83"/>
    </location>
</feature>
<protein>
    <submittedName>
        <fullName evidence="2">Uncharacterized protein</fullName>
    </submittedName>
</protein>
<keyword evidence="3" id="KW-1185">Reference proteome</keyword>